<dbReference type="OrthoDB" id="212720at2157"/>
<name>A0A830F461_9EURY</name>
<dbReference type="SUPFAM" id="SSF56784">
    <property type="entry name" value="HAD-like"/>
    <property type="match status" value="1"/>
</dbReference>
<dbReference type="Gene3D" id="1.10.150.240">
    <property type="entry name" value="Putative phosphatase, domain 2"/>
    <property type="match status" value="1"/>
</dbReference>
<dbReference type="InterPro" id="IPR041492">
    <property type="entry name" value="HAD_2"/>
</dbReference>
<protein>
    <submittedName>
        <fullName evidence="2">Phosphoglycolate phosphatase</fullName>
    </submittedName>
</protein>
<dbReference type="Proteomes" id="UP000607197">
    <property type="component" value="Unassembled WGS sequence"/>
</dbReference>
<dbReference type="GO" id="GO:0006281">
    <property type="term" value="P:DNA repair"/>
    <property type="evidence" value="ECO:0007669"/>
    <property type="project" value="TreeGrafter"/>
</dbReference>
<accession>A0A830F461</accession>
<proteinExistence type="inferred from homology"/>
<comment type="similarity">
    <text evidence="1">Belongs to the HAD-like hydrolase superfamily.</text>
</comment>
<dbReference type="PANTHER" id="PTHR43434:SF1">
    <property type="entry name" value="PHOSPHOGLYCOLATE PHOSPHATASE"/>
    <property type="match status" value="1"/>
</dbReference>
<dbReference type="EMBL" id="BMPG01000001">
    <property type="protein sequence ID" value="GGL53421.1"/>
    <property type="molecule type" value="Genomic_DNA"/>
</dbReference>
<reference evidence="2" key="1">
    <citation type="journal article" date="2014" name="Int. J. Syst. Evol. Microbiol.">
        <title>Complete genome sequence of Corynebacterium casei LMG S-19264T (=DSM 44701T), isolated from a smear-ripened cheese.</title>
        <authorList>
            <consortium name="US DOE Joint Genome Institute (JGI-PGF)"/>
            <person name="Walter F."/>
            <person name="Albersmeier A."/>
            <person name="Kalinowski J."/>
            <person name="Ruckert C."/>
        </authorList>
    </citation>
    <scope>NUCLEOTIDE SEQUENCE</scope>
    <source>
        <strain evidence="2">JCM 19596</strain>
    </source>
</reference>
<dbReference type="NCBIfam" id="TIGR01549">
    <property type="entry name" value="HAD-SF-IA-v1"/>
    <property type="match status" value="1"/>
</dbReference>
<dbReference type="InterPro" id="IPR023198">
    <property type="entry name" value="PGP-like_dom2"/>
</dbReference>
<comment type="caution">
    <text evidence="2">The sequence shown here is derived from an EMBL/GenBank/DDBJ whole genome shotgun (WGS) entry which is preliminary data.</text>
</comment>
<keyword evidence="3" id="KW-1185">Reference proteome</keyword>
<dbReference type="NCBIfam" id="TIGR01509">
    <property type="entry name" value="HAD-SF-IA-v3"/>
    <property type="match status" value="1"/>
</dbReference>
<sequence length="179" mass="19305">MRRVRRRVSEYDAVVYDLDGTLVDLPVDWSRVRTDVEAVLRDAGADPEGLVTWELYDCAEAVGVATEVEEIIASAERTSAADAAALPLLADVRESATPAAVCSLNCEAACRIALDRHDAGERFAAVVGRDTVPARKPDPAALHRAIEALDVPPERVLFVGDADRDAETARRAGTGFEYV</sequence>
<dbReference type="InterPro" id="IPR023214">
    <property type="entry name" value="HAD_sf"/>
</dbReference>
<dbReference type="PRINTS" id="PR00413">
    <property type="entry name" value="HADHALOGNASE"/>
</dbReference>
<dbReference type="Pfam" id="PF13419">
    <property type="entry name" value="HAD_2"/>
    <property type="match status" value="1"/>
</dbReference>
<reference evidence="2" key="2">
    <citation type="submission" date="2020-09" db="EMBL/GenBank/DDBJ databases">
        <authorList>
            <person name="Sun Q."/>
            <person name="Ohkuma M."/>
        </authorList>
    </citation>
    <scope>NUCLEOTIDE SEQUENCE</scope>
    <source>
        <strain evidence="2">JCM 19596</strain>
    </source>
</reference>
<gene>
    <name evidence="2" type="ORF">GCM10009039_09520</name>
</gene>
<evidence type="ECO:0000313" key="3">
    <source>
        <dbReference type="Proteomes" id="UP000607197"/>
    </source>
</evidence>
<dbReference type="InterPro" id="IPR050155">
    <property type="entry name" value="HAD-like_hydrolase_sf"/>
</dbReference>
<dbReference type="Gene3D" id="3.40.50.1000">
    <property type="entry name" value="HAD superfamily/HAD-like"/>
    <property type="match status" value="1"/>
</dbReference>
<organism evidence="2 3">
    <name type="scientific">Halocalculus aciditolerans</name>
    <dbReference type="NCBI Taxonomy" id="1383812"/>
    <lineage>
        <taxon>Archaea</taxon>
        <taxon>Methanobacteriati</taxon>
        <taxon>Methanobacteriota</taxon>
        <taxon>Stenosarchaea group</taxon>
        <taxon>Halobacteria</taxon>
        <taxon>Halobacteriales</taxon>
        <taxon>Halobacteriaceae</taxon>
        <taxon>Halocalculus</taxon>
    </lineage>
</organism>
<dbReference type="AlphaFoldDB" id="A0A830F461"/>
<evidence type="ECO:0000256" key="1">
    <source>
        <dbReference type="ARBA" id="ARBA00007958"/>
    </source>
</evidence>
<dbReference type="GO" id="GO:0005829">
    <property type="term" value="C:cytosol"/>
    <property type="evidence" value="ECO:0007669"/>
    <property type="project" value="TreeGrafter"/>
</dbReference>
<dbReference type="SFLD" id="SFLDG01129">
    <property type="entry name" value="C1.5:_HAD__Beta-PGM__Phosphata"/>
    <property type="match status" value="1"/>
</dbReference>
<dbReference type="PANTHER" id="PTHR43434">
    <property type="entry name" value="PHOSPHOGLYCOLATE PHOSPHATASE"/>
    <property type="match status" value="1"/>
</dbReference>
<evidence type="ECO:0000313" key="2">
    <source>
        <dbReference type="EMBL" id="GGL53421.1"/>
    </source>
</evidence>
<dbReference type="InterPro" id="IPR036412">
    <property type="entry name" value="HAD-like_sf"/>
</dbReference>
<dbReference type="SFLD" id="SFLDS00003">
    <property type="entry name" value="Haloacid_Dehalogenase"/>
    <property type="match status" value="1"/>
</dbReference>
<dbReference type="InterPro" id="IPR006439">
    <property type="entry name" value="HAD-SF_hydro_IA"/>
</dbReference>
<dbReference type="GO" id="GO:0008967">
    <property type="term" value="F:phosphoglycolate phosphatase activity"/>
    <property type="evidence" value="ECO:0007669"/>
    <property type="project" value="TreeGrafter"/>
</dbReference>